<evidence type="ECO:0000256" key="1">
    <source>
        <dbReference type="ARBA" id="ARBA00022448"/>
    </source>
</evidence>
<organism evidence="3 4">
    <name type="scientific">Citrus x changshan-huyou</name>
    <dbReference type="NCBI Taxonomy" id="2935761"/>
    <lineage>
        <taxon>Eukaryota</taxon>
        <taxon>Viridiplantae</taxon>
        <taxon>Streptophyta</taxon>
        <taxon>Embryophyta</taxon>
        <taxon>Tracheophyta</taxon>
        <taxon>Spermatophyta</taxon>
        <taxon>Magnoliopsida</taxon>
        <taxon>eudicotyledons</taxon>
        <taxon>Gunneridae</taxon>
        <taxon>Pentapetalae</taxon>
        <taxon>rosids</taxon>
        <taxon>malvids</taxon>
        <taxon>Sapindales</taxon>
        <taxon>Rutaceae</taxon>
        <taxon>Aurantioideae</taxon>
        <taxon>Citrus</taxon>
    </lineage>
</organism>
<sequence length="116" mass="13657">MINFFNLLFDPGCGTWEIISLILAFVWQFYTLWLLVQLHESSETGMHYNRYLPTLHCCLWTTVNQFQMLQATMPPTEKHPSHLPMWKRVMVANALTAMSLFPIATGRYWVYGREVN</sequence>
<evidence type="ECO:0000313" key="4">
    <source>
        <dbReference type="Proteomes" id="UP001428341"/>
    </source>
</evidence>
<reference evidence="3 4" key="1">
    <citation type="submission" date="2024-05" db="EMBL/GenBank/DDBJ databases">
        <title>Haplotype-resolved chromosome-level genome assembly of Huyou (Citrus changshanensis).</title>
        <authorList>
            <person name="Miao C."/>
            <person name="Chen W."/>
            <person name="Wu Y."/>
            <person name="Wang L."/>
            <person name="Zhao S."/>
            <person name="Grierson D."/>
            <person name="Xu C."/>
            <person name="Chen K."/>
        </authorList>
    </citation>
    <scope>NUCLEOTIDE SEQUENCE [LARGE SCALE GENOMIC DNA]</scope>
    <source>
        <strain evidence="3">01-14</strain>
        <tissue evidence="3">Leaf</tissue>
    </source>
</reference>
<accession>A0AAP0QUU3</accession>
<feature type="transmembrane region" description="Helical" evidence="2">
    <location>
        <begin position="18"/>
        <end position="36"/>
    </location>
</feature>
<keyword evidence="2" id="KW-1133">Transmembrane helix</keyword>
<evidence type="ECO:0000256" key="2">
    <source>
        <dbReference type="SAM" id="Phobius"/>
    </source>
</evidence>
<protein>
    <submittedName>
        <fullName evidence="3">Uncharacterized protein</fullName>
    </submittedName>
</protein>
<comment type="caution">
    <text evidence="3">The sequence shown here is derived from an EMBL/GenBank/DDBJ whole genome shotgun (WGS) entry which is preliminary data.</text>
</comment>
<gene>
    <name evidence="3" type="ORF">WN944_020851</name>
</gene>
<keyword evidence="4" id="KW-1185">Reference proteome</keyword>
<name>A0AAP0QUU3_9ROSI</name>
<evidence type="ECO:0000313" key="3">
    <source>
        <dbReference type="EMBL" id="KAK9227907.1"/>
    </source>
</evidence>
<keyword evidence="2" id="KW-0812">Transmembrane</keyword>
<proteinExistence type="predicted"/>
<dbReference type="PANTHER" id="PTHR48017">
    <property type="entry name" value="OS05G0424000 PROTEIN-RELATED"/>
    <property type="match status" value="1"/>
</dbReference>
<keyword evidence="1" id="KW-0813">Transport</keyword>
<dbReference type="Proteomes" id="UP001428341">
    <property type="component" value="Unassembled WGS sequence"/>
</dbReference>
<dbReference type="EMBL" id="JBCGBO010000001">
    <property type="protein sequence ID" value="KAK9227907.1"/>
    <property type="molecule type" value="Genomic_DNA"/>
</dbReference>
<dbReference type="AlphaFoldDB" id="A0AAP0QUU3"/>
<feature type="transmembrane region" description="Helical" evidence="2">
    <location>
        <begin position="89"/>
        <end position="110"/>
    </location>
</feature>
<keyword evidence="2" id="KW-0472">Membrane</keyword>